<name>A0ACC1CF75_9NEOP</name>
<protein>
    <submittedName>
        <fullName evidence="1">Uncharacterized protein</fullName>
    </submittedName>
</protein>
<accession>A0ACC1CF75</accession>
<reference evidence="1 2" key="1">
    <citation type="journal article" date="2021" name="Front. Genet.">
        <title>Chromosome-Level Genome Assembly Reveals Significant Gene Expansion in the Toll and IMD Signaling Pathways of Dendrolimus kikuchii.</title>
        <authorList>
            <person name="Zhou J."/>
            <person name="Wu P."/>
            <person name="Xiong Z."/>
            <person name="Liu N."/>
            <person name="Zhao N."/>
            <person name="Ji M."/>
            <person name="Qiu Y."/>
            <person name="Yang B."/>
        </authorList>
    </citation>
    <scope>NUCLEOTIDE SEQUENCE [LARGE SCALE GENOMIC DNA]</scope>
    <source>
        <strain evidence="1">Ann1</strain>
    </source>
</reference>
<evidence type="ECO:0000313" key="2">
    <source>
        <dbReference type="Proteomes" id="UP000824533"/>
    </source>
</evidence>
<dbReference type="Proteomes" id="UP000824533">
    <property type="component" value="Linkage Group LG28"/>
</dbReference>
<gene>
    <name evidence="1" type="ORF">K1T71_014064</name>
</gene>
<organism evidence="1 2">
    <name type="scientific">Dendrolimus kikuchii</name>
    <dbReference type="NCBI Taxonomy" id="765133"/>
    <lineage>
        <taxon>Eukaryota</taxon>
        <taxon>Metazoa</taxon>
        <taxon>Ecdysozoa</taxon>
        <taxon>Arthropoda</taxon>
        <taxon>Hexapoda</taxon>
        <taxon>Insecta</taxon>
        <taxon>Pterygota</taxon>
        <taxon>Neoptera</taxon>
        <taxon>Endopterygota</taxon>
        <taxon>Lepidoptera</taxon>
        <taxon>Glossata</taxon>
        <taxon>Ditrysia</taxon>
        <taxon>Bombycoidea</taxon>
        <taxon>Lasiocampidae</taxon>
        <taxon>Dendrolimus</taxon>
    </lineage>
</organism>
<comment type="caution">
    <text evidence="1">The sequence shown here is derived from an EMBL/GenBank/DDBJ whole genome shotgun (WGS) entry which is preliminary data.</text>
</comment>
<keyword evidence="2" id="KW-1185">Reference proteome</keyword>
<proteinExistence type="predicted"/>
<evidence type="ECO:0000313" key="1">
    <source>
        <dbReference type="EMBL" id="KAJ0170136.1"/>
    </source>
</evidence>
<sequence>MRVLELYKIDVTLRTFLGACMGQWVTRLCMPGGGSLPISDGLIKVERGIFQGDSLSPLWFCLALNPLSYLLEDSKLGFHLRRGSEAISHLLYMDDLKLFASKKHDLLELLNLTKTFSSSIGMEFGVDKCAVMYVQRGRIINSNGLELSEGMCFKTLSEDETYKYLGISQSLGIVDEDMKQLVTVRFFSRLKKVLNCLLSGGNKIRAFNSWVMPSLAYSFGILRWTQTELDALDRRVRCILTTYRMHHPRSSVMRLYIPRKCGGRGFLNAKDLHNREVYNLREYFLKTDESMHRDMVSVDKGFTPLSLAKENWLRPTVLSTSERMDIWKSKELHGRFYQALYGPDIDLPASVNWLRFGDLFGETEGFVCAIMDEVIKTNNYRKYILKDGTLDVCRACHRPGESIRHVTSCCSRLANSEYLHRHNLVARIIHQQLALRYGLIANEVPYYKYAPEPVLENGHITLYWDRSIITDRTIVANKPDIVIIDRSARRTMLVDISIPHDCNLVKAETDKLTKYLDLAHEITAMWHMDSTIIVPIVVSVNGLIAKSLDRHLERLSLGKWVKGQMQKAVLLSTARIVRKFLSLEP</sequence>
<dbReference type="EMBL" id="CM034414">
    <property type="protein sequence ID" value="KAJ0170136.1"/>
    <property type="molecule type" value="Genomic_DNA"/>
</dbReference>